<reference evidence="1" key="1">
    <citation type="submission" date="2020-05" db="EMBL/GenBank/DDBJ databases">
        <authorList>
            <person name="Petersen J."/>
            <person name="Sayavedra L."/>
        </authorList>
    </citation>
    <scope>NUCLEOTIDE SEQUENCE</scope>
    <source>
        <strain evidence="1">B azoricus SOX Menez Gwen</strain>
    </source>
</reference>
<name>A0ACA8ZP84_9GAMM</name>
<sequence length="131" mass="14748">MNTQELVIKNRPNAINMVNKGSSAYIESVPPIVDILAVLHRKVIGYDAQNLKLETQDRFILSKAHAGIGEYITLVEVGVKDKYIATTGAQEYLRNTVRTSKKFIIKSILRIDRDLCITQPKNHQSNKTTPI</sequence>
<proteinExistence type="predicted"/>
<dbReference type="EMBL" id="CAESAP020000111">
    <property type="protein sequence ID" value="CAB5497290.1"/>
    <property type="molecule type" value="Genomic_DNA"/>
</dbReference>
<evidence type="ECO:0000313" key="1">
    <source>
        <dbReference type="EMBL" id="CAB5497290.1"/>
    </source>
</evidence>
<comment type="caution">
    <text evidence="1">The sequence shown here is derived from an EMBL/GenBank/DDBJ whole genome shotgun (WGS) entry which is preliminary data.</text>
</comment>
<dbReference type="Proteomes" id="UP000635628">
    <property type="component" value="Unassembled WGS sequence"/>
</dbReference>
<protein>
    <submittedName>
        <fullName evidence="1">Uncharacterized protein</fullName>
    </submittedName>
</protein>
<organism evidence="1 2">
    <name type="scientific">Bathymodiolus azoricus thioautotrophic gill symbiont</name>
    <dbReference type="NCBI Taxonomy" id="235205"/>
    <lineage>
        <taxon>Bacteria</taxon>
        <taxon>Pseudomonadati</taxon>
        <taxon>Pseudomonadota</taxon>
        <taxon>Gammaproteobacteria</taxon>
        <taxon>sulfur-oxidizing symbionts</taxon>
    </lineage>
</organism>
<accession>A0ACA8ZP84</accession>
<keyword evidence="2" id="KW-1185">Reference proteome</keyword>
<gene>
    <name evidence="1" type="ORF">AZO1586R_573</name>
</gene>
<evidence type="ECO:0000313" key="2">
    <source>
        <dbReference type="Proteomes" id="UP000635628"/>
    </source>
</evidence>